<accession>A0A0E9UMB7</accession>
<evidence type="ECO:0000313" key="1">
    <source>
        <dbReference type="EMBL" id="JAH66113.1"/>
    </source>
</evidence>
<dbReference type="AlphaFoldDB" id="A0A0E9UMB7"/>
<proteinExistence type="predicted"/>
<reference evidence="1" key="2">
    <citation type="journal article" date="2015" name="Fish Shellfish Immunol.">
        <title>Early steps in the European eel (Anguilla anguilla)-Vibrio vulnificus interaction in the gills: Role of the RtxA13 toxin.</title>
        <authorList>
            <person name="Callol A."/>
            <person name="Pajuelo D."/>
            <person name="Ebbesson L."/>
            <person name="Teles M."/>
            <person name="MacKenzie S."/>
            <person name="Amaro C."/>
        </authorList>
    </citation>
    <scope>NUCLEOTIDE SEQUENCE</scope>
</reference>
<reference evidence="1" key="1">
    <citation type="submission" date="2014-11" db="EMBL/GenBank/DDBJ databases">
        <authorList>
            <person name="Amaro Gonzalez C."/>
        </authorList>
    </citation>
    <scope>NUCLEOTIDE SEQUENCE</scope>
</reference>
<organism evidence="1">
    <name type="scientific">Anguilla anguilla</name>
    <name type="common">European freshwater eel</name>
    <name type="synonym">Muraena anguilla</name>
    <dbReference type="NCBI Taxonomy" id="7936"/>
    <lineage>
        <taxon>Eukaryota</taxon>
        <taxon>Metazoa</taxon>
        <taxon>Chordata</taxon>
        <taxon>Craniata</taxon>
        <taxon>Vertebrata</taxon>
        <taxon>Euteleostomi</taxon>
        <taxon>Actinopterygii</taxon>
        <taxon>Neopterygii</taxon>
        <taxon>Teleostei</taxon>
        <taxon>Anguilliformes</taxon>
        <taxon>Anguillidae</taxon>
        <taxon>Anguilla</taxon>
    </lineage>
</organism>
<protein>
    <submittedName>
        <fullName evidence="1">Uncharacterized protein</fullName>
    </submittedName>
</protein>
<name>A0A0E9UMB7_ANGAN</name>
<dbReference type="EMBL" id="GBXM01042464">
    <property type="protein sequence ID" value="JAH66113.1"/>
    <property type="molecule type" value="Transcribed_RNA"/>
</dbReference>
<sequence>MLKLVVSFIFFGLFLIYIFLATAANIFISQRWPAISAL</sequence>